<proteinExistence type="inferred from homology"/>
<dbReference type="SUPFAM" id="SSF54909">
    <property type="entry name" value="Dimeric alpha+beta barrel"/>
    <property type="match status" value="1"/>
</dbReference>
<dbReference type="Pfam" id="PF03795">
    <property type="entry name" value="YCII"/>
    <property type="match status" value="1"/>
</dbReference>
<dbReference type="InterPro" id="IPR005545">
    <property type="entry name" value="YCII"/>
</dbReference>
<name>A0A7C1JZB3_9CHLR</name>
<accession>A0A7C1JZB3</accession>
<dbReference type="EMBL" id="DSMG01000163">
    <property type="protein sequence ID" value="HDX32870.1"/>
    <property type="molecule type" value="Genomic_DNA"/>
</dbReference>
<dbReference type="PANTHER" id="PTHR33606:SF3">
    <property type="entry name" value="PROTEIN YCII"/>
    <property type="match status" value="1"/>
</dbReference>
<dbReference type="PANTHER" id="PTHR33606">
    <property type="entry name" value="PROTEIN YCII"/>
    <property type="match status" value="1"/>
</dbReference>
<reference evidence="3" key="1">
    <citation type="journal article" date="2020" name="mSystems">
        <title>Genome- and Community-Level Interaction Insights into Carbon Utilization and Element Cycling Functions of Hydrothermarchaeota in Hydrothermal Sediment.</title>
        <authorList>
            <person name="Zhou Z."/>
            <person name="Liu Y."/>
            <person name="Xu W."/>
            <person name="Pan J."/>
            <person name="Luo Z.H."/>
            <person name="Li M."/>
        </authorList>
    </citation>
    <scope>NUCLEOTIDE SEQUENCE [LARGE SCALE GENOMIC DNA]</scope>
    <source>
        <strain evidence="3">SpSt-289</strain>
    </source>
</reference>
<dbReference type="Gene3D" id="3.30.70.1060">
    <property type="entry name" value="Dimeric alpha+beta barrel"/>
    <property type="match status" value="1"/>
</dbReference>
<organism evidence="3">
    <name type="scientific">Caldilinea aerophila</name>
    <dbReference type="NCBI Taxonomy" id="133453"/>
    <lineage>
        <taxon>Bacteria</taxon>
        <taxon>Bacillati</taxon>
        <taxon>Chloroflexota</taxon>
        <taxon>Caldilineae</taxon>
        <taxon>Caldilineales</taxon>
        <taxon>Caldilineaceae</taxon>
        <taxon>Caldilinea</taxon>
    </lineage>
</organism>
<gene>
    <name evidence="3" type="ORF">ENQ20_15485</name>
</gene>
<sequence length="91" mass="10478">MYYLLFYDYVEDILERRTPYRAEHLALAQAAHERGELLMVGALAEPVDGAVFIFKTESPEPIEAFVRNDPYVRHGLVTAWRIRPWTVVIGG</sequence>
<comment type="similarity">
    <text evidence="1">Belongs to the YciI family.</text>
</comment>
<dbReference type="InterPro" id="IPR011008">
    <property type="entry name" value="Dimeric_a/b-barrel"/>
</dbReference>
<dbReference type="InterPro" id="IPR051807">
    <property type="entry name" value="Sec-metab_biosynth-assoc"/>
</dbReference>
<feature type="domain" description="YCII-related" evidence="2">
    <location>
        <begin position="1"/>
        <end position="86"/>
    </location>
</feature>
<evidence type="ECO:0000313" key="3">
    <source>
        <dbReference type="EMBL" id="HDX32870.1"/>
    </source>
</evidence>
<dbReference type="AlphaFoldDB" id="A0A7C1JZB3"/>
<evidence type="ECO:0000256" key="1">
    <source>
        <dbReference type="ARBA" id="ARBA00007689"/>
    </source>
</evidence>
<comment type="caution">
    <text evidence="3">The sequence shown here is derived from an EMBL/GenBank/DDBJ whole genome shotgun (WGS) entry which is preliminary data.</text>
</comment>
<dbReference type="NCBIfam" id="NF009508">
    <property type="entry name" value="PRK12866.1"/>
    <property type="match status" value="1"/>
</dbReference>
<protein>
    <recommendedName>
        <fullName evidence="2">YCII-related domain-containing protein</fullName>
    </recommendedName>
</protein>
<evidence type="ECO:0000259" key="2">
    <source>
        <dbReference type="Pfam" id="PF03795"/>
    </source>
</evidence>